<proteinExistence type="inferred from homology"/>
<dbReference type="InterPro" id="IPR050859">
    <property type="entry name" value="Class-I_PLP-dep_aminotransf"/>
</dbReference>
<dbReference type="PANTHER" id="PTHR42790:SF19">
    <property type="entry name" value="KYNURENINE_ALPHA-AMINOADIPATE AMINOTRANSFERASE, MITOCHONDRIAL"/>
    <property type="match status" value="1"/>
</dbReference>
<dbReference type="PANTHER" id="PTHR42790">
    <property type="entry name" value="AMINOTRANSFERASE"/>
    <property type="match status" value="1"/>
</dbReference>
<gene>
    <name evidence="8" type="ORF">CLV92_105285</name>
</gene>
<dbReference type="AlphaFoldDB" id="A0A2S6IPL0"/>
<dbReference type="CDD" id="cd00609">
    <property type="entry name" value="AAT_like"/>
    <property type="match status" value="1"/>
</dbReference>
<sequence>MNSSPVRELLALIDRPDVISFAGGLPAPELFDLDGLRTAFDTALSTTTGRRNLQYAPTEGNPALREHLAERLSGQGLPTDPADLLITTGSQQALTLLATALLDPGAVVAVENPTYLSALQCFELAGARVVAVDGDEGGIDPDALAEVLRREPVRVLYLVPTFANPTGRTLDAERRRAVAELAAAHGVWIIEDDPYGQLRYRGQALAPLAAEPAAADLALHLGSFSKIGAPGLRLGWLRAPASVLPALVVAKQAADLHTSTIDQAAAAAYLAASDLDAHIARLRTAYGARRDAMVSALRDALPAGSSCSDPEGGMFCWVRLPGDVDTATLLKTALAHDVAFVPGAPFYAADPDHATLRLSFTSNPPNTIAEGVRRLGQALR</sequence>
<protein>
    <submittedName>
        <fullName evidence="8">2-aminoadipate transaminase</fullName>
    </submittedName>
</protein>
<feature type="domain" description="Aminotransferase class I/classII large" evidence="7">
    <location>
        <begin position="46"/>
        <end position="375"/>
    </location>
</feature>
<dbReference type="InterPro" id="IPR015424">
    <property type="entry name" value="PyrdxlP-dep_Trfase"/>
</dbReference>
<keyword evidence="6" id="KW-0663">Pyridoxal phosphate</keyword>
<comment type="caution">
    <text evidence="8">The sequence shown here is derived from an EMBL/GenBank/DDBJ whole genome shotgun (WGS) entry which is preliminary data.</text>
</comment>
<evidence type="ECO:0000313" key="9">
    <source>
        <dbReference type="Proteomes" id="UP000239485"/>
    </source>
</evidence>
<dbReference type="InterPro" id="IPR015422">
    <property type="entry name" value="PyrdxlP-dep_Trfase_small"/>
</dbReference>
<dbReference type="FunFam" id="3.40.640.10:FF:000053">
    <property type="entry name" value="Aminotransferase, class I"/>
    <property type="match status" value="1"/>
</dbReference>
<dbReference type="InterPro" id="IPR015421">
    <property type="entry name" value="PyrdxlP-dep_Trfase_major"/>
</dbReference>
<comment type="subunit">
    <text evidence="3">Homodimer.</text>
</comment>
<name>A0A2S6IPL0_9ACTN</name>
<evidence type="ECO:0000256" key="6">
    <source>
        <dbReference type="ARBA" id="ARBA00022898"/>
    </source>
</evidence>
<dbReference type="SUPFAM" id="SSF53383">
    <property type="entry name" value="PLP-dependent transferases"/>
    <property type="match status" value="1"/>
</dbReference>
<keyword evidence="5" id="KW-0808">Transferase</keyword>
<accession>A0A2S6IPL0</accession>
<dbReference type="InterPro" id="IPR004839">
    <property type="entry name" value="Aminotransferase_I/II_large"/>
</dbReference>
<evidence type="ECO:0000256" key="2">
    <source>
        <dbReference type="ARBA" id="ARBA00007441"/>
    </source>
</evidence>
<dbReference type="Proteomes" id="UP000239485">
    <property type="component" value="Unassembled WGS sequence"/>
</dbReference>
<dbReference type="Gene3D" id="3.90.1150.10">
    <property type="entry name" value="Aspartate Aminotransferase, domain 1"/>
    <property type="match status" value="1"/>
</dbReference>
<reference evidence="8 9" key="1">
    <citation type="submission" date="2018-02" db="EMBL/GenBank/DDBJ databases">
        <title>Genomic Encyclopedia of Archaeal and Bacterial Type Strains, Phase II (KMG-II): from individual species to whole genera.</title>
        <authorList>
            <person name="Goeker M."/>
        </authorList>
    </citation>
    <scope>NUCLEOTIDE SEQUENCE [LARGE SCALE GENOMIC DNA]</scope>
    <source>
        <strain evidence="8 9">DSM 22857</strain>
    </source>
</reference>
<keyword evidence="9" id="KW-1185">Reference proteome</keyword>
<dbReference type="GO" id="GO:0008483">
    <property type="term" value="F:transaminase activity"/>
    <property type="evidence" value="ECO:0007669"/>
    <property type="project" value="UniProtKB-KW"/>
</dbReference>
<dbReference type="GO" id="GO:0030170">
    <property type="term" value="F:pyridoxal phosphate binding"/>
    <property type="evidence" value="ECO:0007669"/>
    <property type="project" value="InterPro"/>
</dbReference>
<evidence type="ECO:0000256" key="4">
    <source>
        <dbReference type="ARBA" id="ARBA00022576"/>
    </source>
</evidence>
<organism evidence="8 9">
    <name type="scientific">Kineococcus xinjiangensis</name>
    <dbReference type="NCBI Taxonomy" id="512762"/>
    <lineage>
        <taxon>Bacteria</taxon>
        <taxon>Bacillati</taxon>
        <taxon>Actinomycetota</taxon>
        <taxon>Actinomycetes</taxon>
        <taxon>Kineosporiales</taxon>
        <taxon>Kineosporiaceae</taxon>
        <taxon>Kineococcus</taxon>
    </lineage>
</organism>
<evidence type="ECO:0000256" key="3">
    <source>
        <dbReference type="ARBA" id="ARBA00011738"/>
    </source>
</evidence>
<dbReference type="GO" id="GO:1901605">
    <property type="term" value="P:alpha-amino acid metabolic process"/>
    <property type="evidence" value="ECO:0007669"/>
    <property type="project" value="TreeGrafter"/>
</dbReference>
<evidence type="ECO:0000313" key="8">
    <source>
        <dbReference type="EMBL" id="PPK96183.1"/>
    </source>
</evidence>
<dbReference type="Gene3D" id="3.40.640.10">
    <property type="entry name" value="Type I PLP-dependent aspartate aminotransferase-like (Major domain)"/>
    <property type="match status" value="1"/>
</dbReference>
<comment type="cofactor">
    <cofactor evidence="1">
        <name>pyridoxal 5'-phosphate</name>
        <dbReference type="ChEBI" id="CHEBI:597326"/>
    </cofactor>
</comment>
<evidence type="ECO:0000259" key="7">
    <source>
        <dbReference type="Pfam" id="PF00155"/>
    </source>
</evidence>
<keyword evidence="4" id="KW-0032">Aminotransferase</keyword>
<evidence type="ECO:0000256" key="1">
    <source>
        <dbReference type="ARBA" id="ARBA00001933"/>
    </source>
</evidence>
<dbReference type="EMBL" id="PTJD01000005">
    <property type="protein sequence ID" value="PPK96183.1"/>
    <property type="molecule type" value="Genomic_DNA"/>
</dbReference>
<comment type="similarity">
    <text evidence="2">Belongs to the class-I pyridoxal-phosphate-dependent aminotransferase family.</text>
</comment>
<evidence type="ECO:0000256" key="5">
    <source>
        <dbReference type="ARBA" id="ARBA00022679"/>
    </source>
</evidence>
<dbReference type="Pfam" id="PF00155">
    <property type="entry name" value="Aminotran_1_2"/>
    <property type="match status" value="1"/>
</dbReference>